<feature type="signal peptide" evidence="1">
    <location>
        <begin position="1"/>
        <end position="29"/>
    </location>
</feature>
<organism evidence="2">
    <name type="scientific">Methyloraptor flagellatus</name>
    <dbReference type="NCBI Taxonomy" id="3162530"/>
    <lineage>
        <taxon>Bacteria</taxon>
        <taxon>Pseudomonadati</taxon>
        <taxon>Pseudomonadota</taxon>
        <taxon>Alphaproteobacteria</taxon>
        <taxon>Hyphomicrobiales</taxon>
        <taxon>Ancalomicrobiaceae</taxon>
        <taxon>Methyloraptor</taxon>
    </lineage>
</organism>
<protein>
    <recommendedName>
        <fullName evidence="3">Glycine zipper 2TM domain-containing protein</fullName>
    </recommendedName>
</protein>
<sequence>MLAKKFVIAAAAAITIGTGMIGASTPARADRGGDIAAGIVGGLIVGGVVGSAMANDPPPPRRYYSQPPAYVDEEVIVRRPRCWRETWYDRYGDEHIRRVCR</sequence>
<evidence type="ECO:0000256" key="1">
    <source>
        <dbReference type="SAM" id="SignalP"/>
    </source>
</evidence>
<keyword evidence="1" id="KW-0732">Signal</keyword>
<proteinExistence type="predicted"/>
<feature type="chain" id="PRO_5043851592" description="Glycine zipper 2TM domain-containing protein" evidence="1">
    <location>
        <begin position="30"/>
        <end position="101"/>
    </location>
</feature>
<dbReference type="AlphaFoldDB" id="A0AAU7XBY5"/>
<dbReference type="RefSeq" id="WP_407050715.1">
    <property type="nucleotide sequence ID" value="NZ_CP158568.1"/>
</dbReference>
<evidence type="ECO:0008006" key="3">
    <source>
        <dbReference type="Google" id="ProtNLM"/>
    </source>
</evidence>
<reference evidence="2" key="1">
    <citation type="submission" date="2024-06" db="EMBL/GenBank/DDBJ databases">
        <title>Methylostella associata gen. nov., sp. nov., a novel Ancalomicrobiaceae-affiliated facultatively methylotrophic bacteria that feed on methanotrophs of the genus Methylococcus.</title>
        <authorList>
            <person name="Saltykova V."/>
            <person name="Danilova O.V."/>
            <person name="Oshkin I.Y."/>
            <person name="Belova S.E."/>
            <person name="Pimenov N.V."/>
            <person name="Dedysh S.N."/>
        </authorList>
    </citation>
    <scope>NUCLEOTIDE SEQUENCE</scope>
    <source>
        <strain evidence="2">S20</strain>
    </source>
</reference>
<gene>
    <name evidence="2" type="ORF">ABS361_04925</name>
</gene>
<name>A0AAU7XBY5_9HYPH</name>
<evidence type="ECO:0000313" key="2">
    <source>
        <dbReference type="EMBL" id="XBY45623.1"/>
    </source>
</evidence>
<dbReference type="EMBL" id="CP158568">
    <property type="protein sequence ID" value="XBY45623.1"/>
    <property type="molecule type" value="Genomic_DNA"/>
</dbReference>
<accession>A0AAU7XBY5</accession>
<dbReference type="KEGG" id="mflg:ABS361_04925"/>